<dbReference type="InterPro" id="IPR040273">
    <property type="entry name" value="PIP1"/>
</dbReference>
<gene>
    <name evidence="1" type="ORF">KFK09_001524</name>
</gene>
<dbReference type="Proteomes" id="UP000829196">
    <property type="component" value="Unassembled WGS sequence"/>
</dbReference>
<accession>A0A8T3C9U4</accession>
<evidence type="ECO:0000313" key="2">
    <source>
        <dbReference type="Proteomes" id="UP000829196"/>
    </source>
</evidence>
<keyword evidence="2" id="KW-1185">Reference proteome</keyword>
<dbReference type="GO" id="GO:0006952">
    <property type="term" value="P:defense response"/>
    <property type="evidence" value="ECO:0007669"/>
    <property type="project" value="InterPro"/>
</dbReference>
<dbReference type="OrthoDB" id="1872350at2759"/>
<dbReference type="AlphaFoldDB" id="A0A8T3C9U4"/>
<dbReference type="PANTHER" id="PTHR37245:SF4">
    <property type="entry name" value="PAMP-INDUCED SECRETED PEPTIDE 1"/>
    <property type="match status" value="1"/>
</dbReference>
<comment type="caution">
    <text evidence="1">The sequence shown here is derived from an EMBL/GenBank/DDBJ whole genome shotgun (WGS) entry which is preliminary data.</text>
</comment>
<dbReference type="PANTHER" id="PTHR37245">
    <property type="entry name" value="PAMP-INDUCED SECRETED PEPTIDE 1"/>
    <property type="match status" value="1"/>
</dbReference>
<name>A0A8T3C9U4_DENNO</name>
<protein>
    <submittedName>
        <fullName evidence="1">Uncharacterized protein</fullName>
    </submittedName>
</protein>
<evidence type="ECO:0000313" key="1">
    <source>
        <dbReference type="EMBL" id="KAI0528979.1"/>
    </source>
</evidence>
<organism evidence="1 2">
    <name type="scientific">Dendrobium nobile</name>
    <name type="common">Orchid</name>
    <dbReference type="NCBI Taxonomy" id="94219"/>
    <lineage>
        <taxon>Eukaryota</taxon>
        <taxon>Viridiplantae</taxon>
        <taxon>Streptophyta</taxon>
        <taxon>Embryophyta</taxon>
        <taxon>Tracheophyta</taxon>
        <taxon>Spermatophyta</taxon>
        <taxon>Magnoliopsida</taxon>
        <taxon>Liliopsida</taxon>
        <taxon>Asparagales</taxon>
        <taxon>Orchidaceae</taxon>
        <taxon>Epidendroideae</taxon>
        <taxon>Malaxideae</taxon>
        <taxon>Dendrobiinae</taxon>
        <taxon>Dendrobium</taxon>
    </lineage>
</organism>
<reference evidence="1" key="1">
    <citation type="journal article" date="2022" name="Front. Genet.">
        <title>Chromosome-Scale Assembly of the Dendrobium nobile Genome Provides Insights Into the Molecular Mechanism of the Biosynthesis of the Medicinal Active Ingredient of Dendrobium.</title>
        <authorList>
            <person name="Xu Q."/>
            <person name="Niu S.-C."/>
            <person name="Li K.-L."/>
            <person name="Zheng P.-J."/>
            <person name="Zhang X.-J."/>
            <person name="Jia Y."/>
            <person name="Liu Y."/>
            <person name="Niu Y.-X."/>
            <person name="Yu L.-H."/>
            <person name="Chen D.-F."/>
            <person name="Zhang G.-Q."/>
        </authorList>
    </citation>
    <scope>NUCLEOTIDE SEQUENCE</scope>
    <source>
        <tissue evidence="1">Leaf</tissue>
    </source>
</reference>
<sequence>MSLLSSRARLLIIVIFIVAFPVSMQSVIAMRRMPRDLYCEQAPITYYTSMRTIMTSWTERLPSGPSPRGAGH</sequence>
<proteinExistence type="predicted"/>
<dbReference type="EMBL" id="JAGYWB010000002">
    <property type="protein sequence ID" value="KAI0528979.1"/>
    <property type="molecule type" value="Genomic_DNA"/>
</dbReference>